<accession>A0ABU4SYZ3</accession>
<comment type="caution">
    <text evidence="2">The sequence shown here is derived from an EMBL/GenBank/DDBJ whole genome shotgun (WGS) entry which is preliminary data.</text>
</comment>
<dbReference type="Pfam" id="PF13672">
    <property type="entry name" value="PP2C_2"/>
    <property type="match status" value="1"/>
</dbReference>
<protein>
    <submittedName>
        <fullName evidence="2">Protein phosphatase 2C domain-containing protein</fullName>
    </submittedName>
</protein>
<dbReference type="SUPFAM" id="SSF81606">
    <property type="entry name" value="PP2C-like"/>
    <property type="match status" value="1"/>
</dbReference>
<evidence type="ECO:0000313" key="3">
    <source>
        <dbReference type="Proteomes" id="UP001285521"/>
    </source>
</evidence>
<feature type="domain" description="PPM-type phosphatase" evidence="1">
    <location>
        <begin position="74"/>
        <end position="292"/>
    </location>
</feature>
<organism evidence="2 3">
    <name type="scientific">Lentzea miocenica</name>
    <dbReference type="NCBI Taxonomy" id="3095431"/>
    <lineage>
        <taxon>Bacteria</taxon>
        <taxon>Bacillati</taxon>
        <taxon>Actinomycetota</taxon>
        <taxon>Actinomycetes</taxon>
        <taxon>Pseudonocardiales</taxon>
        <taxon>Pseudonocardiaceae</taxon>
        <taxon>Lentzea</taxon>
    </lineage>
</organism>
<proteinExistence type="predicted"/>
<reference evidence="2 3" key="1">
    <citation type="submission" date="2023-11" db="EMBL/GenBank/DDBJ databases">
        <title>Lentzea sokolovensis, sp. nov., Lentzea kristufkii, sp. nov., and Lentzea miocenensis, sp. nov., rare actinobacteria from Sokolov Coal Basin, Miocene lacustrine sediment, Czech Republic.</title>
        <authorList>
            <person name="Lara A."/>
            <person name="Kotroba L."/>
            <person name="Nouioui I."/>
            <person name="Neumann-Schaal M."/>
            <person name="Mast Y."/>
            <person name="Chronakova A."/>
        </authorList>
    </citation>
    <scope>NUCLEOTIDE SEQUENCE [LARGE SCALE GENOMIC DNA]</scope>
    <source>
        <strain evidence="2 3">BCCO 10_0856</strain>
    </source>
</reference>
<name>A0ABU4SYZ3_9PSEU</name>
<sequence length="325" mass="35114">MAAATETGPVEPAPEGKWQGYVDLYVVGDPGRAAAGVVPLPDESAWDRRDTVLDAFTLRDGRTRLVEVRAASVRGLAHRAYGRVRQDEYGYRRTSDGRYLVICVADGVSSGELSHKAATLAARWGTKWLAGLLERTEPADLPWGQFVRGVAGAIERYGRKLLRGREDLDAEKCDLREVAHRLATTVLYAVVDLRAHEGVHTAHVVTVGDTSAWVLREGGQWEPQEAVKNDGADVYSASVQALPLPPVTDPVPVRTTIRAGEALVLMTDGIGDPLGQGTGPVGRFLADVWSRPPASGVEFAAQIGFARKSFDDDRTVVAVWPVSAR</sequence>
<reference evidence="2 3" key="2">
    <citation type="submission" date="2023-11" db="EMBL/GenBank/DDBJ databases">
        <authorList>
            <person name="Lara A.C."/>
            <person name="Chronakova A."/>
        </authorList>
    </citation>
    <scope>NUCLEOTIDE SEQUENCE [LARGE SCALE GENOMIC DNA]</scope>
    <source>
        <strain evidence="2 3">BCCO 10_0856</strain>
    </source>
</reference>
<dbReference type="EMBL" id="JAXAVW010000009">
    <property type="protein sequence ID" value="MDX8031060.1"/>
    <property type="molecule type" value="Genomic_DNA"/>
</dbReference>
<evidence type="ECO:0000259" key="1">
    <source>
        <dbReference type="Pfam" id="PF13672"/>
    </source>
</evidence>
<dbReference type="Gene3D" id="3.60.40.10">
    <property type="entry name" value="PPM-type phosphatase domain"/>
    <property type="match status" value="1"/>
</dbReference>
<dbReference type="RefSeq" id="WP_319966126.1">
    <property type="nucleotide sequence ID" value="NZ_JAXAVW010000009.1"/>
</dbReference>
<dbReference type="InterPro" id="IPR001932">
    <property type="entry name" value="PPM-type_phosphatase-like_dom"/>
</dbReference>
<keyword evidence="3" id="KW-1185">Reference proteome</keyword>
<dbReference type="Proteomes" id="UP001285521">
    <property type="component" value="Unassembled WGS sequence"/>
</dbReference>
<dbReference type="InterPro" id="IPR036457">
    <property type="entry name" value="PPM-type-like_dom_sf"/>
</dbReference>
<gene>
    <name evidence="2" type="ORF">SK803_12605</name>
</gene>
<evidence type="ECO:0000313" key="2">
    <source>
        <dbReference type="EMBL" id="MDX8031060.1"/>
    </source>
</evidence>